<dbReference type="InParanoid" id="K4B585"/>
<keyword evidence="2" id="KW-1185">Reference proteome</keyword>
<protein>
    <submittedName>
        <fullName evidence="1">Uncharacterized protein</fullName>
    </submittedName>
</protein>
<evidence type="ECO:0000313" key="2">
    <source>
        <dbReference type="Proteomes" id="UP000004994"/>
    </source>
</evidence>
<dbReference type="HOGENOM" id="CLU_2546955_0_0_1"/>
<dbReference type="Gramene" id="Solyc02g030350.1.1">
    <property type="protein sequence ID" value="Solyc02g030350.1.1"/>
    <property type="gene ID" value="Solyc02g030350.1"/>
</dbReference>
<reference evidence="1" key="1">
    <citation type="journal article" date="2012" name="Nature">
        <title>The tomato genome sequence provides insights into fleshy fruit evolution.</title>
        <authorList>
            <consortium name="Tomato Genome Consortium"/>
        </authorList>
    </citation>
    <scope>NUCLEOTIDE SEQUENCE [LARGE SCALE GENOMIC DNA]</scope>
    <source>
        <strain evidence="1">cv. Heinz 1706</strain>
    </source>
</reference>
<organism evidence="1">
    <name type="scientific">Solanum lycopersicum</name>
    <name type="common">Tomato</name>
    <name type="synonym">Lycopersicon esculentum</name>
    <dbReference type="NCBI Taxonomy" id="4081"/>
    <lineage>
        <taxon>Eukaryota</taxon>
        <taxon>Viridiplantae</taxon>
        <taxon>Streptophyta</taxon>
        <taxon>Embryophyta</taxon>
        <taxon>Tracheophyta</taxon>
        <taxon>Spermatophyta</taxon>
        <taxon>Magnoliopsida</taxon>
        <taxon>eudicotyledons</taxon>
        <taxon>Gunneridae</taxon>
        <taxon>Pentapetalae</taxon>
        <taxon>asterids</taxon>
        <taxon>lamiids</taxon>
        <taxon>Solanales</taxon>
        <taxon>Solanaceae</taxon>
        <taxon>Solanoideae</taxon>
        <taxon>Solaneae</taxon>
        <taxon>Solanum</taxon>
        <taxon>Solanum subgen. Lycopersicon</taxon>
    </lineage>
</organism>
<accession>K4B585</accession>
<evidence type="ECO:0000313" key="1">
    <source>
        <dbReference type="EnsemblPlants" id="Solyc02g030350.1.1"/>
    </source>
</evidence>
<dbReference type="Proteomes" id="UP000004994">
    <property type="component" value="Chromosome 2"/>
</dbReference>
<name>K4B585_SOLLC</name>
<reference evidence="1" key="2">
    <citation type="submission" date="2015-06" db="UniProtKB">
        <authorList>
            <consortium name="EnsemblPlants"/>
        </authorList>
    </citation>
    <scope>IDENTIFICATION</scope>
    <source>
        <strain evidence="1">cv. Heinz 1706</strain>
    </source>
</reference>
<dbReference type="PaxDb" id="4081-Solyc02g030350.1.1"/>
<proteinExistence type="predicted"/>
<sequence>MAADLISLFGWYRKSFLTKNNDRKAIIRQFYTFVSSSIYNWPSPSLLNNPFRFGNLFISVYFDAELILSLASRSRCFHLSTKT</sequence>
<dbReference type="EnsemblPlants" id="Solyc02g030350.1.1">
    <property type="protein sequence ID" value="Solyc02g030350.1.1"/>
    <property type="gene ID" value="Solyc02g030350.1"/>
</dbReference>
<dbReference type="AlphaFoldDB" id="K4B585"/>